<dbReference type="WBParaSite" id="HPBE_0000792701-mRNA-1">
    <property type="protein sequence ID" value="HPBE_0000792701-mRNA-1"/>
    <property type="gene ID" value="HPBE_0000792701"/>
</dbReference>
<dbReference type="AlphaFoldDB" id="A0A3P7YQH9"/>
<sequence length="103" mass="11383">MPPPDGHYEKDEIGKMQEVAATIHSEERLILEDHPQWASGCPRSWTTPWFPRQIPRTPKAGAALEGDGASPVTTTTNTGAVPGGRPRTLHQRIMDKKMKEVEA</sequence>
<name>A0A3P7YQH9_HELPZ</name>
<dbReference type="Proteomes" id="UP000050761">
    <property type="component" value="Unassembled WGS sequence"/>
</dbReference>
<reference evidence="4" key="2">
    <citation type="submission" date="2019-09" db="UniProtKB">
        <authorList>
            <consortium name="WormBaseParasite"/>
        </authorList>
    </citation>
    <scope>IDENTIFICATION</scope>
</reference>
<proteinExistence type="predicted"/>
<protein>
    <submittedName>
        <fullName evidence="2 4">Uncharacterized protein</fullName>
    </submittedName>
</protein>
<accession>A0A3P7YQH9</accession>
<evidence type="ECO:0000313" key="3">
    <source>
        <dbReference type="Proteomes" id="UP000050761"/>
    </source>
</evidence>
<gene>
    <name evidence="2" type="ORF">HPBE_LOCUS7928</name>
</gene>
<evidence type="ECO:0000313" key="2">
    <source>
        <dbReference type="EMBL" id="VDO74177.1"/>
    </source>
</evidence>
<reference evidence="2 3" key="1">
    <citation type="submission" date="2018-11" db="EMBL/GenBank/DDBJ databases">
        <authorList>
            <consortium name="Pathogen Informatics"/>
        </authorList>
    </citation>
    <scope>NUCLEOTIDE SEQUENCE [LARGE SCALE GENOMIC DNA]</scope>
</reference>
<evidence type="ECO:0000313" key="4">
    <source>
        <dbReference type="WBParaSite" id="HPBE_0000792701-mRNA-1"/>
    </source>
</evidence>
<feature type="region of interest" description="Disordered" evidence="1">
    <location>
        <begin position="55"/>
        <end position="87"/>
    </location>
</feature>
<keyword evidence="3" id="KW-1185">Reference proteome</keyword>
<organism evidence="2">
    <name type="scientific">Heligmosomoides polygyrus</name>
    <name type="common">Parasitic roundworm</name>
    <dbReference type="NCBI Taxonomy" id="6339"/>
    <lineage>
        <taxon>Eukaryota</taxon>
        <taxon>Metazoa</taxon>
        <taxon>Ecdysozoa</taxon>
        <taxon>Nematoda</taxon>
        <taxon>Chromadorea</taxon>
        <taxon>Rhabditida</taxon>
        <taxon>Rhabditina</taxon>
        <taxon>Rhabditomorpha</taxon>
        <taxon>Strongyloidea</taxon>
        <taxon>Heligmosomidae</taxon>
        <taxon>Heligmosomoides</taxon>
    </lineage>
</organism>
<evidence type="ECO:0000256" key="1">
    <source>
        <dbReference type="SAM" id="MobiDB-lite"/>
    </source>
</evidence>
<dbReference type="EMBL" id="UZAH01026009">
    <property type="protein sequence ID" value="VDO74177.1"/>
    <property type="molecule type" value="Genomic_DNA"/>
</dbReference>
<dbReference type="OrthoDB" id="6337960at2759"/>